<dbReference type="Pfam" id="PF00550">
    <property type="entry name" value="PP-binding"/>
    <property type="match status" value="1"/>
</dbReference>
<gene>
    <name evidence="2" type="ORF">LCGC14_1205230</name>
</gene>
<comment type="caution">
    <text evidence="2">The sequence shown here is derived from an EMBL/GenBank/DDBJ whole genome shotgun (WGS) entry which is preliminary data.</text>
</comment>
<dbReference type="AlphaFoldDB" id="A0A0F9LK56"/>
<protein>
    <recommendedName>
        <fullName evidence="1">Carrier domain-containing protein</fullName>
    </recommendedName>
</protein>
<evidence type="ECO:0000259" key="1">
    <source>
        <dbReference type="PROSITE" id="PS50075"/>
    </source>
</evidence>
<dbReference type="Gene3D" id="1.10.1200.10">
    <property type="entry name" value="ACP-like"/>
    <property type="match status" value="1"/>
</dbReference>
<dbReference type="InterPro" id="IPR009081">
    <property type="entry name" value="PP-bd_ACP"/>
</dbReference>
<organism evidence="2">
    <name type="scientific">marine sediment metagenome</name>
    <dbReference type="NCBI Taxonomy" id="412755"/>
    <lineage>
        <taxon>unclassified sequences</taxon>
        <taxon>metagenomes</taxon>
        <taxon>ecological metagenomes</taxon>
    </lineage>
</organism>
<dbReference type="EMBL" id="LAZR01006226">
    <property type="protein sequence ID" value="KKM93748.1"/>
    <property type="molecule type" value="Genomic_DNA"/>
</dbReference>
<dbReference type="InterPro" id="IPR036736">
    <property type="entry name" value="ACP-like_sf"/>
</dbReference>
<sequence>MARNIIEDLMALVSRELKIDRDKFGPQTPLFEGGLELDSFAVVDLVTRIETHFGIQLSDSDFLPENFTDIETLGGVVKTYVPETPAA</sequence>
<feature type="domain" description="Carrier" evidence="1">
    <location>
        <begin position="1"/>
        <end position="84"/>
    </location>
</feature>
<dbReference type="PROSITE" id="PS50075">
    <property type="entry name" value="CARRIER"/>
    <property type="match status" value="1"/>
</dbReference>
<name>A0A0F9LK56_9ZZZZ</name>
<accession>A0A0F9LK56</accession>
<reference evidence="2" key="1">
    <citation type="journal article" date="2015" name="Nature">
        <title>Complex archaea that bridge the gap between prokaryotes and eukaryotes.</title>
        <authorList>
            <person name="Spang A."/>
            <person name="Saw J.H."/>
            <person name="Jorgensen S.L."/>
            <person name="Zaremba-Niedzwiedzka K."/>
            <person name="Martijn J."/>
            <person name="Lind A.E."/>
            <person name="van Eijk R."/>
            <person name="Schleper C."/>
            <person name="Guy L."/>
            <person name="Ettema T.J."/>
        </authorList>
    </citation>
    <scope>NUCLEOTIDE SEQUENCE</scope>
</reference>
<evidence type="ECO:0000313" key="2">
    <source>
        <dbReference type="EMBL" id="KKM93748.1"/>
    </source>
</evidence>
<proteinExistence type="predicted"/>
<dbReference type="SUPFAM" id="SSF47336">
    <property type="entry name" value="ACP-like"/>
    <property type="match status" value="1"/>
</dbReference>